<proteinExistence type="predicted"/>
<sequence length="147" mass="16389">MKIFILFLCFLCLFSCNEDNVCEGDLFEQFLFIEIVDESGNNLISNNTFNSSDIIVSNSSGYETINPVQNILDKKNLIVILVNGKQGSNTFNIQLSNSITDTLIMNINNERTEPPCSVTISTLNSAAYNGVNQILKDFEGYLITIVK</sequence>
<gene>
    <name evidence="1" type="ORF">SAMN05421824_0552</name>
</gene>
<keyword evidence="2" id="KW-1185">Reference proteome</keyword>
<dbReference type="STRING" id="419940.SAMN05421824_0552"/>
<protein>
    <submittedName>
        <fullName evidence="1">Uncharacterized protein</fullName>
    </submittedName>
</protein>
<dbReference type="OrthoDB" id="1446228at2"/>
<organism evidence="1 2">
    <name type="scientific">Hyunsoonleella jejuensis</name>
    <dbReference type="NCBI Taxonomy" id="419940"/>
    <lineage>
        <taxon>Bacteria</taxon>
        <taxon>Pseudomonadati</taxon>
        <taxon>Bacteroidota</taxon>
        <taxon>Flavobacteriia</taxon>
        <taxon>Flavobacteriales</taxon>
        <taxon>Flavobacteriaceae</taxon>
    </lineage>
</organism>
<name>A0A1H9BDW4_9FLAO</name>
<reference evidence="1 2" key="1">
    <citation type="submission" date="2016-10" db="EMBL/GenBank/DDBJ databases">
        <authorList>
            <person name="de Groot N.N."/>
        </authorList>
    </citation>
    <scope>NUCLEOTIDE SEQUENCE [LARGE SCALE GENOMIC DNA]</scope>
    <source>
        <strain evidence="1 2">DSM 21035</strain>
    </source>
</reference>
<dbReference type="EMBL" id="FOFN01000001">
    <property type="protein sequence ID" value="SEP87186.1"/>
    <property type="molecule type" value="Genomic_DNA"/>
</dbReference>
<accession>A0A1H9BDW4</accession>
<evidence type="ECO:0000313" key="1">
    <source>
        <dbReference type="EMBL" id="SEP87186.1"/>
    </source>
</evidence>
<dbReference type="AlphaFoldDB" id="A0A1H9BDW4"/>
<dbReference type="Proteomes" id="UP000198999">
    <property type="component" value="Unassembled WGS sequence"/>
</dbReference>
<evidence type="ECO:0000313" key="2">
    <source>
        <dbReference type="Proteomes" id="UP000198999"/>
    </source>
</evidence>